<dbReference type="PROSITE" id="PS50995">
    <property type="entry name" value="HTH_MARR_2"/>
    <property type="match status" value="1"/>
</dbReference>
<protein>
    <submittedName>
        <fullName evidence="3">MarR family transcriptional regulator</fullName>
    </submittedName>
</protein>
<proteinExistence type="predicted"/>
<feature type="domain" description="HTH marR-type" evidence="2">
    <location>
        <begin position="1"/>
        <end position="140"/>
    </location>
</feature>
<name>A0A4P6ZTF3_9BACL</name>
<keyword evidence="1" id="KW-0238">DNA-binding</keyword>
<dbReference type="PANTHER" id="PTHR33164">
    <property type="entry name" value="TRANSCRIPTIONAL REGULATOR, MARR FAMILY"/>
    <property type="match status" value="1"/>
</dbReference>
<keyword evidence="4" id="KW-1185">Reference proteome</keyword>
<dbReference type="GO" id="GO:0003677">
    <property type="term" value="F:DNA binding"/>
    <property type="evidence" value="ECO:0007669"/>
    <property type="project" value="UniProtKB-KW"/>
</dbReference>
<sequence length="147" mass="16969">MDKRIQEAVSLFEEVLIYGTERVIRSVDDPLWREYSPEQMQVLKLIYKEGEITSGRLAILQGVHKSAISNRLKKLIEKEVISIKPSGDKREKILVLTARGETVIKRSDAVLHEYIGKLMTNKVDDQEIEQFLVTFRKVKEILKMNGV</sequence>
<dbReference type="InterPro" id="IPR000835">
    <property type="entry name" value="HTH_MarR-typ"/>
</dbReference>
<dbReference type="SMART" id="SM00347">
    <property type="entry name" value="HTH_MARR"/>
    <property type="match status" value="1"/>
</dbReference>
<dbReference type="InterPro" id="IPR039422">
    <property type="entry name" value="MarR/SlyA-like"/>
</dbReference>
<dbReference type="InterPro" id="IPR036388">
    <property type="entry name" value="WH-like_DNA-bd_sf"/>
</dbReference>
<dbReference type="GO" id="GO:0006950">
    <property type="term" value="P:response to stress"/>
    <property type="evidence" value="ECO:0007669"/>
    <property type="project" value="TreeGrafter"/>
</dbReference>
<gene>
    <name evidence="3" type="ORF">E2636_00495</name>
</gene>
<organism evidence="3 4">
    <name type="scientific">Paenisporosarcina antarctica</name>
    <dbReference type="NCBI Taxonomy" id="417367"/>
    <lineage>
        <taxon>Bacteria</taxon>
        <taxon>Bacillati</taxon>
        <taxon>Bacillota</taxon>
        <taxon>Bacilli</taxon>
        <taxon>Bacillales</taxon>
        <taxon>Caryophanaceae</taxon>
        <taxon>Paenisporosarcina</taxon>
    </lineage>
</organism>
<dbReference type="KEGG" id="panc:E2636_00495"/>
<accession>A0A4P6ZTF3</accession>
<dbReference type="Gene3D" id="1.10.10.10">
    <property type="entry name" value="Winged helix-like DNA-binding domain superfamily/Winged helix DNA-binding domain"/>
    <property type="match status" value="1"/>
</dbReference>
<dbReference type="AlphaFoldDB" id="A0A4P6ZTF3"/>
<dbReference type="EMBL" id="CP038015">
    <property type="protein sequence ID" value="QBP39730.1"/>
    <property type="molecule type" value="Genomic_DNA"/>
</dbReference>
<dbReference type="PANTHER" id="PTHR33164:SF102">
    <property type="entry name" value="TRANSCRIPTIONAL REGULATORY PROTEIN"/>
    <property type="match status" value="1"/>
</dbReference>
<dbReference type="GO" id="GO:0003700">
    <property type="term" value="F:DNA-binding transcription factor activity"/>
    <property type="evidence" value="ECO:0007669"/>
    <property type="project" value="InterPro"/>
</dbReference>
<dbReference type="RefSeq" id="WP_134208052.1">
    <property type="nucleotide sequence ID" value="NZ_CP038015.1"/>
</dbReference>
<reference evidence="3 4" key="1">
    <citation type="submission" date="2019-03" db="EMBL/GenBank/DDBJ databases">
        <title>Complete genome sequence of Paenisporosarcina antarctica CGMCC 1.6503T.</title>
        <authorList>
            <person name="Rong J.-C."/>
            <person name="Chi N.-Y."/>
            <person name="Zhang Q.-F."/>
        </authorList>
    </citation>
    <scope>NUCLEOTIDE SEQUENCE [LARGE SCALE GENOMIC DNA]</scope>
    <source>
        <strain evidence="3 4">CGMCC 1.6503</strain>
    </source>
</reference>
<evidence type="ECO:0000313" key="4">
    <source>
        <dbReference type="Proteomes" id="UP000294292"/>
    </source>
</evidence>
<dbReference type="InterPro" id="IPR036390">
    <property type="entry name" value="WH_DNA-bd_sf"/>
</dbReference>
<dbReference type="Proteomes" id="UP000294292">
    <property type="component" value="Chromosome"/>
</dbReference>
<dbReference type="Pfam" id="PF01047">
    <property type="entry name" value="MarR"/>
    <property type="match status" value="1"/>
</dbReference>
<evidence type="ECO:0000256" key="1">
    <source>
        <dbReference type="ARBA" id="ARBA00023125"/>
    </source>
</evidence>
<dbReference type="SUPFAM" id="SSF46785">
    <property type="entry name" value="Winged helix' DNA-binding domain"/>
    <property type="match status" value="1"/>
</dbReference>
<evidence type="ECO:0000259" key="2">
    <source>
        <dbReference type="PROSITE" id="PS50995"/>
    </source>
</evidence>
<dbReference type="OrthoDB" id="2401593at2"/>
<evidence type="ECO:0000313" key="3">
    <source>
        <dbReference type="EMBL" id="QBP39730.1"/>
    </source>
</evidence>